<feature type="transmembrane region" description="Helical" evidence="1">
    <location>
        <begin position="193"/>
        <end position="212"/>
    </location>
</feature>
<keyword evidence="1" id="KW-0812">Transmembrane</keyword>
<name>A0ABN3YC86_9ACTN</name>
<comment type="caution">
    <text evidence="2">The sequence shown here is derived from an EMBL/GenBank/DDBJ whole genome shotgun (WGS) entry which is preliminary data.</text>
</comment>
<dbReference type="EMBL" id="BAAAVS010000002">
    <property type="protein sequence ID" value="GAA3025351.1"/>
    <property type="molecule type" value="Genomic_DNA"/>
</dbReference>
<feature type="transmembrane region" description="Helical" evidence="1">
    <location>
        <begin position="154"/>
        <end position="181"/>
    </location>
</feature>
<evidence type="ECO:0000313" key="2">
    <source>
        <dbReference type="EMBL" id="GAA3025351.1"/>
    </source>
</evidence>
<sequence>MSRPLLAVSVGAGALVIGAGLGGGPLLMRDAVSTPRSFLTDAALGLGENPARAVPQDALLAAASTVVPGSILVVALTWIALALSGVGAGLLAGRVLIDARWAPQCAAALAAIWNPWVAERMMQGHWSLLAGYAAIPWIFVAAERIWRSDRTGWPLLWVAVFGAGLTPTGSVLAGIVVLATVVMPRATGLRQSALAVLAVVAGALPWLVATVLNSAGILGDPAGAQAFSLRAEPGLGRVLTALGMGGIWNADAVPASRTTWWAAVGTLLLLALVAVGWVVAGRDLGRDSSRGHSSLDCRNGAPECAHPGDRGAGLPSRNAKRILIIAAALALSTVALVVFASTPPGLSAIGWAVDHLPGAGLFRDTQKFLALLLPATVIGVAGSVRGLTRLVPAGFAVALVALLVVAPLPDAALRFHPVNLPADWVAVAQLVPKDQGAVALWPPTMTREYSFASTSSLDPARRLLRAPVLESGALVVDGKTVDADPTRVSAQVELALAEGAGPTELASHGVGWLLVEEPERNGVPAGFGTDRPVFQGEYLALYRIPGPVIAAGASPVRRGAVVGAHVAWVLGLGIALALLGATSRSAGRARARATLDS</sequence>
<feature type="transmembrane region" description="Helical" evidence="1">
    <location>
        <begin position="260"/>
        <end position="280"/>
    </location>
</feature>
<reference evidence="2 3" key="1">
    <citation type="journal article" date="2019" name="Int. J. Syst. Evol. Microbiol.">
        <title>The Global Catalogue of Microorganisms (GCM) 10K type strain sequencing project: providing services to taxonomists for standard genome sequencing and annotation.</title>
        <authorList>
            <consortium name="The Broad Institute Genomics Platform"/>
            <consortium name="The Broad Institute Genome Sequencing Center for Infectious Disease"/>
            <person name="Wu L."/>
            <person name="Ma J."/>
        </authorList>
    </citation>
    <scope>NUCLEOTIDE SEQUENCE [LARGE SCALE GENOMIC DNA]</scope>
    <source>
        <strain evidence="2 3">JCM 14234</strain>
    </source>
</reference>
<gene>
    <name evidence="2" type="ORF">GCM10010528_04090</name>
</gene>
<dbReference type="RefSeq" id="WP_290714272.1">
    <property type="nucleotide sequence ID" value="NZ_BAAAVS010000002.1"/>
</dbReference>
<organism evidence="2 3">
    <name type="scientific">Gordonia defluvii</name>
    <dbReference type="NCBI Taxonomy" id="283718"/>
    <lineage>
        <taxon>Bacteria</taxon>
        <taxon>Bacillati</taxon>
        <taxon>Actinomycetota</taxon>
        <taxon>Actinomycetes</taxon>
        <taxon>Mycobacteriales</taxon>
        <taxon>Gordoniaceae</taxon>
        <taxon>Gordonia</taxon>
    </lineage>
</organism>
<feature type="transmembrane region" description="Helical" evidence="1">
    <location>
        <begin position="6"/>
        <end position="28"/>
    </location>
</feature>
<protein>
    <submittedName>
        <fullName evidence="2">Membrane protein</fullName>
    </submittedName>
</protein>
<keyword evidence="3" id="KW-1185">Reference proteome</keyword>
<accession>A0ABN3YC86</accession>
<dbReference type="Proteomes" id="UP001501035">
    <property type="component" value="Unassembled WGS sequence"/>
</dbReference>
<feature type="transmembrane region" description="Helical" evidence="1">
    <location>
        <begin position="366"/>
        <end position="383"/>
    </location>
</feature>
<evidence type="ECO:0000313" key="3">
    <source>
        <dbReference type="Proteomes" id="UP001501035"/>
    </source>
</evidence>
<feature type="transmembrane region" description="Helical" evidence="1">
    <location>
        <begin position="322"/>
        <end position="346"/>
    </location>
</feature>
<feature type="transmembrane region" description="Helical" evidence="1">
    <location>
        <begin position="390"/>
        <end position="408"/>
    </location>
</feature>
<keyword evidence="1" id="KW-1133">Transmembrane helix</keyword>
<keyword evidence="1" id="KW-0472">Membrane</keyword>
<feature type="transmembrane region" description="Helical" evidence="1">
    <location>
        <begin position="562"/>
        <end position="582"/>
    </location>
</feature>
<feature type="transmembrane region" description="Helical" evidence="1">
    <location>
        <begin position="125"/>
        <end position="142"/>
    </location>
</feature>
<evidence type="ECO:0000256" key="1">
    <source>
        <dbReference type="SAM" id="Phobius"/>
    </source>
</evidence>
<proteinExistence type="predicted"/>